<evidence type="ECO:0000256" key="2">
    <source>
        <dbReference type="ARBA" id="ARBA00022991"/>
    </source>
</evidence>
<dbReference type="AlphaFoldDB" id="A0A7Z9E056"/>
<evidence type="ECO:0000313" key="5">
    <source>
        <dbReference type="Proteomes" id="UP000184550"/>
    </source>
</evidence>
<accession>A0A7Z9E056</accession>
<sequence>MQAELNELLVQAENRYLQTEELLGFKSYAETLAQRLKIYEFLRDREVVIFQPIADQIQTQFPQEKQERLEQILQQWILIFRHSAMAMLLNDSKYLQERVIDWLLGLVQAHNSQAIDTQVYQLLNTRLNELLSPKALIFLQPFLEQVKTHLLEPGTQKSTR</sequence>
<dbReference type="Proteomes" id="UP000184550">
    <property type="component" value="Unassembled WGS sequence"/>
</dbReference>
<keyword evidence="2" id="KW-0157">Chromophore</keyword>
<reference evidence="4" key="1">
    <citation type="submission" date="2019-10" db="EMBL/GenBank/DDBJ databases">
        <authorList>
            <consortium name="Genoscope - CEA"/>
            <person name="William W."/>
        </authorList>
    </citation>
    <scope>NUCLEOTIDE SEQUENCE [LARGE SCALE GENOMIC DNA]</scope>
    <source>
        <strain evidence="4">BBR_PRJEB10992</strain>
    </source>
</reference>
<dbReference type="InterPro" id="IPR038719">
    <property type="entry name" value="Phycobilisome_asu/bsu_sf"/>
</dbReference>
<keyword evidence="3" id="KW-0089">Bile pigment</keyword>
<dbReference type="Pfam" id="PF00502">
    <property type="entry name" value="Phycobilisome"/>
    <property type="match status" value="1"/>
</dbReference>
<dbReference type="InterPro" id="IPR009050">
    <property type="entry name" value="Globin-like_sf"/>
</dbReference>
<organism evidence="4 5">
    <name type="scientific">Planktothrix serta PCC 8927</name>
    <dbReference type="NCBI Taxonomy" id="671068"/>
    <lineage>
        <taxon>Bacteria</taxon>
        <taxon>Bacillati</taxon>
        <taxon>Cyanobacteriota</taxon>
        <taxon>Cyanophyceae</taxon>
        <taxon>Oscillatoriophycideae</taxon>
        <taxon>Oscillatoriales</taxon>
        <taxon>Microcoleaceae</taxon>
        <taxon>Planktothrix</taxon>
    </lineage>
</organism>
<dbReference type="RefSeq" id="WP_083622126.1">
    <property type="nucleotide sequence ID" value="NZ_LR734870.1"/>
</dbReference>
<evidence type="ECO:0000256" key="1">
    <source>
        <dbReference type="ARBA" id="ARBA00008182"/>
    </source>
</evidence>
<protein>
    <recommendedName>
        <fullName evidence="6">Phycobilisome protein</fullName>
    </recommendedName>
</protein>
<comment type="similarity">
    <text evidence="1">Belongs to the phycobiliprotein family.</text>
</comment>
<dbReference type="SUPFAM" id="SSF46458">
    <property type="entry name" value="Globin-like"/>
    <property type="match status" value="1"/>
</dbReference>
<name>A0A7Z9E056_9CYAN</name>
<dbReference type="Gene3D" id="1.10.490.20">
    <property type="entry name" value="Phycocyanins"/>
    <property type="match status" value="1"/>
</dbReference>
<dbReference type="GO" id="GO:0030089">
    <property type="term" value="C:phycobilisome"/>
    <property type="evidence" value="ECO:0007669"/>
    <property type="project" value="InterPro"/>
</dbReference>
<comment type="caution">
    <text evidence="4">The sequence shown here is derived from an EMBL/GenBank/DDBJ whole genome shotgun (WGS) entry which is preliminary data.</text>
</comment>
<dbReference type="GO" id="GO:0015979">
    <property type="term" value="P:photosynthesis"/>
    <property type="evidence" value="ECO:0007669"/>
    <property type="project" value="InterPro"/>
</dbReference>
<dbReference type="InterPro" id="IPR012128">
    <property type="entry name" value="Phycobilisome_asu/bsu"/>
</dbReference>
<dbReference type="EMBL" id="CZCU02000137">
    <property type="protein sequence ID" value="VXD18931.1"/>
    <property type="molecule type" value="Genomic_DNA"/>
</dbReference>
<dbReference type="OrthoDB" id="531025at2"/>
<evidence type="ECO:0000256" key="3">
    <source>
        <dbReference type="ARBA" id="ARBA00023307"/>
    </source>
</evidence>
<proteinExistence type="inferred from homology"/>
<evidence type="ECO:0000313" key="4">
    <source>
        <dbReference type="EMBL" id="VXD18931.1"/>
    </source>
</evidence>
<gene>
    <name evidence="4" type="ORF">PL8927_610069</name>
</gene>
<keyword evidence="5" id="KW-1185">Reference proteome</keyword>
<evidence type="ECO:0008006" key="6">
    <source>
        <dbReference type="Google" id="ProtNLM"/>
    </source>
</evidence>